<dbReference type="AlphaFoldDB" id="A0A285UM29"/>
<dbReference type="SUPFAM" id="SSF50800">
    <property type="entry name" value="PK beta-barrel domain-like"/>
    <property type="match status" value="1"/>
</dbReference>
<accession>A0A285UM29</accession>
<dbReference type="InterPro" id="IPR005302">
    <property type="entry name" value="MoCF_Sase_C"/>
</dbReference>
<organism evidence="2 3">
    <name type="scientific">Salinicoccus kekensis</name>
    <dbReference type="NCBI Taxonomy" id="714307"/>
    <lineage>
        <taxon>Bacteria</taxon>
        <taxon>Bacillati</taxon>
        <taxon>Bacillota</taxon>
        <taxon>Bacilli</taxon>
        <taxon>Bacillales</taxon>
        <taxon>Staphylococcaceae</taxon>
        <taxon>Salinicoccus</taxon>
    </lineage>
</organism>
<proteinExistence type="predicted"/>
<name>A0A285UM29_9STAP</name>
<keyword evidence="3" id="KW-1185">Reference proteome</keyword>
<dbReference type="Proteomes" id="UP000219412">
    <property type="component" value="Unassembled WGS sequence"/>
</dbReference>
<dbReference type="Pfam" id="PF03475">
    <property type="entry name" value="YiiM_3-alpha"/>
    <property type="match status" value="1"/>
</dbReference>
<dbReference type="Gene3D" id="2.40.33.20">
    <property type="entry name" value="PK beta-barrel domain-like"/>
    <property type="match status" value="1"/>
</dbReference>
<evidence type="ECO:0000313" key="3">
    <source>
        <dbReference type="Proteomes" id="UP000219412"/>
    </source>
</evidence>
<gene>
    <name evidence="2" type="ORF">SAMN05878391_1816</name>
</gene>
<dbReference type="PROSITE" id="PS51340">
    <property type="entry name" value="MOSC"/>
    <property type="match status" value="1"/>
</dbReference>
<sequence>MQLGKVEHLFTGKAKTYGDDKAERKMDREWTTAIYRRETDEAVHLTETGFQNDEVGDKKNHGGPEKAVFCYTVRHYTEWEKELGQEMGPGAFGENLAVSGLDETNVCIGDVYQLGGARIQVSQPRRPCWRPARRHRVMDLALRIEDSGRTGWYFRVVEEGHVQAGDVFKLLERPHPEWSVDACNDVMYEQSENLSLAEKLRDVELLAGSWKRSLQKRLDGIPENKEPRVFGPNK</sequence>
<dbReference type="Pfam" id="PF03473">
    <property type="entry name" value="MOSC"/>
    <property type="match status" value="1"/>
</dbReference>
<protein>
    <submittedName>
        <fullName evidence="2">MOSC domain-containing protein YiiM</fullName>
    </submittedName>
</protein>
<dbReference type="InterPro" id="IPR011037">
    <property type="entry name" value="Pyrv_Knase-like_insert_dom_sf"/>
</dbReference>
<dbReference type="InterPro" id="IPR005163">
    <property type="entry name" value="Tri_helical_YiiM-like"/>
</dbReference>
<dbReference type="GO" id="GO:0030170">
    <property type="term" value="F:pyridoxal phosphate binding"/>
    <property type="evidence" value="ECO:0007669"/>
    <property type="project" value="InterPro"/>
</dbReference>
<evidence type="ECO:0000259" key="1">
    <source>
        <dbReference type="PROSITE" id="PS51340"/>
    </source>
</evidence>
<dbReference type="OrthoDB" id="9786134at2"/>
<dbReference type="RefSeq" id="WP_097041310.1">
    <property type="nucleotide sequence ID" value="NZ_OBQF01000004.1"/>
</dbReference>
<dbReference type="InterPro" id="IPR052353">
    <property type="entry name" value="Benzoxazolinone_Detox_Enz"/>
</dbReference>
<dbReference type="GO" id="GO:0030151">
    <property type="term" value="F:molybdenum ion binding"/>
    <property type="evidence" value="ECO:0007669"/>
    <property type="project" value="InterPro"/>
</dbReference>
<dbReference type="EMBL" id="OBQF01000004">
    <property type="protein sequence ID" value="SOC42955.1"/>
    <property type="molecule type" value="Genomic_DNA"/>
</dbReference>
<evidence type="ECO:0000313" key="2">
    <source>
        <dbReference type="EMBL" id="SOC42955.1"/>
    </source>
</evidence>
<dbReference type="PANTHER" id="PTHR30212">
    <property type="entry name" value="PROTEIN YIIM"/>
    <property type="match status" value="1"/>
</dbReference>
<dbReference type="PANTHER" id="PTHR30212:SF2">
    <property type="entry name" value="PROTEIN YIIM"/>
    <property type="match status" value="1"/>
</dbReference>
<reference evidence="3" key="1">
    <citation type="submission" date="2017-08" db="EMBL/GenBank/DDBJ databases">
        <authorList>
            <person name="Varghese N."/>
            <person name="Submissions S."/>
        </authorList>
    </citation>
    <scope>NUCLEOTIDE SEQUENCE [LARGE SCALE GENOMIC DNA]</scope>
    <source>
        <strain evidence="3">DSM 23173</strain>
    </source>
</reference>
<feature type="domain" description="MOSC" evidence="1">
    <location>
        <begin position="37"/>
        <end position="171"/>
    </location>
</feature>
<dbReference type="GO" id="GO:0003824">
    <property type="term" value="F:catalytic activity"/>
    <property type="evidence" value="ECO:0007669"/>
    <property type="project" value="InterPro"/>
</dbReference>